<feature type="region of interest" description="Disordered" evidence="5">
    <location>
        <begin position="1"/>
        <end position="99"/>
    </location>
</feature>
<evidence type="ECO:0000256" key="6">
    <source>
        <dbReference type="SAM" id="Phobius"/>
    </source>
</evidence>
<dbReference type="OMA" id="WTAYILI"/>
<evidence type="ECO:0000256" key="2">
    <source>
        <dbReference type="ARBA" id="ARBA00022692"/>
    </source>
</evidence>
<dbReference type="EMBL" id="HE978317">
    <property type="protein sequence ID" value="CCK70143.1"/>
    <property type="molecule type" value="Genomic_DNA"/>
</dbReference>
<dbReference type="STRING" id="1071383.J7RKW7"/>
<sequence>MTAEEFTVNRDPRQLLMADLEPFPSYHGSGELDKEDRVDGGSASSTGTSSGSDSALALAAGASANTSAGSAGGRSRASSLSTSDPNEPVQDHRRRRSSSLISHVEQETLEDENDQHVFPNLNASWVSQRGAWIIHLVVIVLLKLFYNLLPGLNGRKMSWTLTNMTYNIGMYVMFHLIKGTPFDFNGGAYDNLTMWEQIDNETLYSPSRKFIICVPIALFILATHYSQFSFKLFIFNFVVTFCVGILPKLPVTHRLRVYIPFVNQPQQIS</sequence>
<feature type="transmembrane region" description="Helical" evidence="6">
    <location>
        <begin position="210"/>
        <end position="226"/>
    </location>
</feature>
<dbReference type="HOGENOM" id="CLU_072117_2_1_1"/>
<dbReference type="GO" id="GO:0005789">
    <property type="term" value="C:endoplasmic reticulum membrane"/>
    <property type="evidence" value="ECO:0007669"/>
    <property type="project" value="InterPro"/>
</dbReference>
<dbReference type="GO" id="GO:0090156">
    <property type="term" value="P:intracellular sphingolipid homeostasis"/>
    <property type="evidence" value="ECO:0007669"/>
    <property type="project" value="EnsemblFungi"/>
</dbReference>
<keyword evidence="2 6" id="KW-0812">Transmembrane</keyword>
<proteinExistence type="predicted"/>
<evidence type="ECO:0000256" key="3">
    <source>
        <dbReference type="ARBA" id="ARBA00022989"/>
    </source>
</evidence>
<reference evidence="7 8" key="1">
    <citation type="journal article" date="2011" name="Proc. Natl. Acad. Sci. U.S.A.">
        <title>Evolutionary erosion of yeast sex chromosomes by mating-type switching accidents.</title>
        <authorList>
            <person name="Gordon J.L."/>
            <person name="Armisen D."/>
            <person name="Proux-Wera E."/>
            <person name="Oheigeartaigh S.S."/>
            <person name="Byrne K.P."/>
            <person name="Wolfe K.H."/>
        </authorList>
    </citation>
    <scope>NUCLEOTIDE SEQUENCE [LARGE SCALE GENOMIC DNA]</scope>
    <source>
        <strain evidence="8">ATCC MYA-139 / BCRC 22969 / CBS 8797 / CCRC 22969 / KCTC 17520 / NBRC 10181 / NCYC 3082</strain>
    </source>
</reference>
<keyword evidence="3 6" id="KW-1133">Transmembrane helix</keyword>
<dbReference type="InterPro" id="IPR007203">
    <property type="entry name" value="ORMDL"/>
</dbReference>
<keyword evidence="4 6" id="KW-0472">Membrane</keyword>
<dbReference type="PANTHER" id="PTHR12665">
    <property type="entry name" value="ORMDL PROTEINS"/>
    <property type="match status" value="1"/>
</dbReference>
<evidence type="ECO:0000256" key="5">
    <source>
        <dbReference type="SAM" id="MobiDB-lite"/>
    </source>
</evidence>
<comment type="subcellular location">
    <subcellularLocation>
        <location evidence="1">Membrane</location>
        <topology evidence="1">Multi-pass membrane protein</topology>
    </subcellularLocation>
</comment>
<dbReference type="GO" id="GO:0006986">
    <property type="term" value="P:response to unfolded protein"/>
    <property type="evidence" value="ECO:0007669"/>
    <property type="project" value="EnsemblFungi"/>
</dbReference>
<evidence type="ECO:0000256" key="1">
    <source>
        <dbReference type="ARBA" id="ARBA00004141"/>
    </source>
</evidence>
<gene>
    <name evidence="7" type="primary">KNAG0D03970</name>
    <name evidence="7" type="ordered locus">KNAG_0D03970</name>
</gene>
<dbReference type="AlphaFoldDB" id="J7RKW7"/>
<evidence type="ECO:0000256" key="4">
    <source>
        <dbReference type="ARBA" id="ARBA00023136"/>
    </source>
</evidence>
<feature type="transmembrane region" description="Helical" evidence="6">
    <location>
        <begin position="232"/>
        <end position="251"/>
    </location>
</feature>
<protein>
    <recommendedName>
        <fullName evidence="9">Protein ORM1</fullName>
    </recommendedName>
</protein>
<dbReference type="Proteomes" id="UP000006310">
    <property type="component" value="Chromosome 4"/>
</dbReference>
<keyword evidence="8" id="KW-1185">Reference proteome</keyword>
<dbReference type="KEGG" id="kng:KNAG_0D03970"/>
<feature type="transmembrane region" description="Helical" evidence="6">
    <location>
        <begin position="130"/>
        <end position="149"/>
    </location>
</feature>
<dbReference type="eggNOG" id="KOG3319">
    <property type="taxonomic scope" value="Eukaryota"/>
</dbReference>
<organism evidence="7 8">
    <name type="scientific">Huiozyma naganishii (strain ATCC MYA-139 / BCRC 22969 / CBS 8797 / KCTC 17520 / NBRC 10181 / NCYC 3082 / Yp74L-3)</name>
    <name type="common">Yeast</name>
    <name type="synonym">Kazachstania naganishii</name>
    <dbReference type="NCBI Taxonomy" id="1071383"/>
    <lineage>
        <taxon>Eukaryota</taxon>
        <taxon>Fungi</taxon>
        <taxon>Dikarya</taxon>
        <taxon>Ascomycota</taxon>
        <taxon>Saccharomycotina</taxon>
        <taxon>Saccharomycetes</taxon>
        <taxon>Saccharomycetales</taxon>
        <taxon>Saccharomycetaceae</taxon>
        <taxon>Huiozyma</taxon>
    </lineage>
</organism>
<accession>J7RKW7</accession>
<name>J7RKW7_HUIN7</name>
<evidence type="ECO:0000313" key="8">
    <source>
        <dbReference type="Proteomes" id="UP000006310"/>
    </source>
</evidence>
<feature type="compositionally biased region" description="Low complexity" evidence="5">
    <location>
        <begin position="40"/>
        <end position="84"/>
    </location>
</feature>
<dbReference type="GO" id="GO:0017059">
    <property type="term" value="C:serine palmitoyltransferase complex"/>
    <property type="evidence" value="ECO:0007669"/>
    <property type="project" value="EnsemblFungi"/>
</dbReference>
<evidence type="ECO:0008006" key="9">
    <source>
        <dbReference type="Google" id="ProtNLM"/>
    </source>
</evidence>
<dbReference type="RefSeq" id="XP_022464389.1">
    <property type="nucleotide sequence ID" value="XM_022607833.1"/>
</dbReference>
<dbReference type="GO" id="GO:0090155">
    <property type="term" value="P:negative regulation of sphingolipid biosynthetic process"/>
    <property type="evidence" value="ECO:0007669"/>
    <property type="project" value="EnsemblFungi"/>
</dbReference>
<evidence type="ECO:0000313" key="7">
    <source>
        <dbReference type="EMBL" id="CCK70143.1"/>
    </source>
</evidence>
<dbReference type="Pfam" id="PF04061">
    <property type="entry name" value="ORMDL"/>
    <property type="match status" value="1"/>
</dbReference>
<feature type="compositionally biased region" description="Basic and acidic residues" evidence="5">
    <location>
        <begin position="30"/>
        <end position="39"/>
    </location>
</feature>
<reference evidence="8" key="2">
    <citation type="submission" date="2012-08" db="EMBL/GenBank/DDBJ databases">
        <title>Genome sequence of Kazachstania naganishii.</title>
        <authorList>
            <person name="Gordon J.L."/>
            <person name="Armisen D."/>
            <person name="Proux-Wera E."/>
            <person name="OhEigeartaigh S.S."/>
            <person name="Byrne K.P."/>
            <person name="Wolfe K.H."/>
        </authorList>
    </citation>
    <scope>NUCLEOTIDE SEQUENCE [LARGE SCALE GENOMIC DNA]</scope>
    <source>
        <strain evidence="8">ATCC MYA-139 / BCRC 22969 / CBS 8797 / CCRC 22969 / KCTC 17520 / NBRC 10181 / NCYC 3082</strain>
    </source>
</reference>
<dbReference type="OrthoDB" id="1932233at2759"/>
<dbReference type="GeneID" id="34525832"/>